<dbReference type="Gene3D" id="1.10.238.10">
    <property type="entry name" value="EF-hand"/>
    <property type="match status" value="1"/>
</dbReference>
<dbReference type="AlphaFoldDB" id="A0A4P9YHU1"/>
<gene>
    <name evidence="1" type="ORF">ROZALSC1DRAFT_22728</name>
</gene>
<accession>A0A4P9YHU1</accession>
<organism evidence="1 2">
    <name type="scientific">Rozella allomycis (strain CSF55)</name>
    <dbReference type="NCBI Taxonomy" id="988480"/>
    <lineage>
        <taxon>Eukaryota</taxon>
        <taxon>Fungi</taxon>
        <taxon>Fungi incertae sedis</taxon>
        <taxon>Cryptomycota</taxon>
        <taxon>Cryptomycota incertae sedis</taxon>
        <taxon>Rozella</taxon>
    </lineage>
</organism>
<evidence type="ECO:0000313" key="2">
    <source>
        <dbReference type="Proteomes" id="UP000281549"/>
    </source>
</evidence>
<reference evidence="2" key="1">
    <citation type="journal article" date="2018" name="Nat. Microbiol.">
        <title>Leveraging single-cell genomics to expand the fungal tree of life.</title>
        <authorList>
            <person name="Ahrendt S.R."/>
            <person name="Quandt C.A."/>
            <person name="Ciobanu D."/>
            <person name="Clum A."/>
            <person name="Salamov A."/>
            <person name="Andreopoulos B."/>
            <person name="Cheng J.F."/>
            <person name="Woyke T."/>
            <person name="Pelin A."/>
            <person name="Henrissat B."/>
            <person name="Reynolds N.K."/>
            <person name="Benny G.L."/>
            <person name="Smith M.E."/>
            <person name="James T.Y."/>
            <person name="Grigoriev I.V."/>
        </authorList>
    </citation>
    <scope>NUCLEOTIDE SEQUENCE [LARGE SCALE GENOMIC DNA]</scope>
    <source>
        <strain evidence="2">CSF55</strain>
    </source>
</reference>
<name>A0A4P9YHU1_ROZAC</name>
<sequence>MELVPDFFATYLDDRTFELLEHGGNINSEKSENYFMNQISIARLFVELLSFSSQRMGPTQRQFCLSIEDLSEYVLSVSKEINYIERNLSDFLIQEVYVPFIVTNFIFGVPSRNDSKNCKNGKKEFNIADLLKSNQLTWLGQVRDNDIQTMDEFSQHPFCYERALDLWDYFEEIKDNSTSQVIPYSRINMIGERQWNPKFIDALIAKKYGKNNGMAFMDFLILYFCVKNPENRYSLQYLFACFDILNQDRVDEITCISFLKVLITFIGQFRIELQSIL</sequence>
<evidence type="ECO:0000313" key="1">
    <source>
        <dbReference type="EMBL" id="RKP18955.1"/>
    </source>
</evidence>
<dbReference type="Proteomes" id="UP000281549">
    <property type="component" value="Unassembled WGS sequence"/>
</dbReference>
<protein>
    <submittedName>
        <fullName evidence="1">Uncharacterized protein</fullName>
    </submittedName>
</protein>
<proteinExistence type="predicted"/>
<dbReference type="EMBL" id="ML005327">
    <property type="protein sequence ID" value="RKP18955.1"/>
    <property type="molecule type" value="Genomic_DNA"/>
</dbReference>